<sequence>MKLRHFFITLITTLIISGGVSANEARTIIDKANLAAFYGGVDGRAEARMKITDGQGRVQYRQFTLLRKDVQDGGDQLFYVIFSRPSEVDRTAFLVAKHTQGDDDRWLYLPGLDLVKRIAAGDKRTSFVGSHFFYEDISGRNPSEDTYELLETAENYYRIQGIPKDRSSVEFTRYVVWIDKSNYLPIKAEYFDQNDSLYRRAETLKTETIQGIQTGTVLQMEDLRDGGTTVTEMRFIRYNNDLPDTVFSERSLRTPPREWLIRK</sequence>
<evidence type="ECO:0000313" key="3">
    <source>
        <dbReference type="EMBL" id="ARU56992.1"/>
    </source>
</evidence>
<proteinExistence type="predicted"/>
<dbReference type="Gene3D" id="2.50.20.10">
    <property type="entry name" value="Lipoprotein localisation LolA/LolB/LppX"/>
    <property type="match status" value="1"/>
</dbReference>
<dbReference type="KEGG" id="ome:OLMES_2948"/>
<gene>
    <name evidence="3" type="ORF">OLMES_2948</name>
</gene>
<protein>
    <submittedName>
        <fullName evidence="3">Putative outer membrane lipoprotein</fullName>
    </submittedName>
</protein>
<dbReference type="AlphaFoldDB" id="A0A1Y0I905"/>
<organism evidence="3 4">
    <name type="scientific">Oleiphilus messinensis</name>
    <dbReference type="NCBI Taxonomy" id="141451"/>
    <lineage>
        <taxon>Bacteria</taxon>
        <taxon>Pseudomonadati</taxon>
        <taxon>Pseudomonadota</taxon>
        <taxon>Gammaproteobacteria</taxon>
        <taxon>Oceanospirillales</taxon>
        <taxon>Oleiphilaceae</taxon>
        <taxon>Oleiphilus</taxon>
    </lineage>
</organism>
<reference evidence="3 4" key="1">
    <citation type="submission" date="2017-05" db="EMBL/GenBank/DDBJ databases">
        <title>Genomic insights into alkan degradation activity of Oleiphilus messinensis.</title>
        <authorList>
            <person name="Kozyavkin S.A."/>
            <person name="Slesarev A.I."/>
            <person name="Golyshin P.N."/>
            <person name="Korzhenkov A."/>
            <person name="Golyshina O.N."/>
            <person name="Toshchakov S.V."/>
        </authorList>
    </citation>
    <scope>NUCLEOTIDE SEQUENCE [LARGE SCALE GENOMIC DNA]</scope>
    <source>
        <strain evidence="3 4">ME102</strain>
    </source>
</reference>
<feature type="chain" id="PRO_5012259746" evidence="1">
    <location>
        <begin position="23"/>
        <end position="263"/>
    </location>
</feature>
<keyword evidence="1" id="KW-0732">Signal</keyword>
<dbReference type="CDD" id="cd16329">
    <property type="entry name" value="LolA_like"/>
    <property type="match status" value="1"/>
</dbReference>
<dbReference type="Proteomes" id="UP000196027">
    <property type="component" value="Chromosome"/>
</dbReference>
<dbReference type="InterPro" id="IPR033399">
    <property type="entry name" value="TP_0789-like"/>
</dbReference>
<name>A0A1Y0I905_9GAMM</name>
<evidence type="ECO:0000313" key="4">
    <source>
        <dbReference type="Proteomes" id="UP000196027"/>
    </source>
</evidence>
<feature type="signal peptide" evidence="1">
    <location>
        <begin position="1"/>
        <end position="22"/>
    </location>
</feature>
<dbReference type="RefSeq" id="WP_087461936.1">
    <property type="nucleotide sequence ID" value="NZ_CP021425.1"/>
</dbReference>
<evidence type="ECO:0000256" key="1">
    <source>
        <dbReference type="SAM" id="SignalP"/>
    </source>
</evidence>
<dbReference type="OrthoDB" id="9803781at2"/>
<keyword evidence="3" id="KW-0449">Lipoprotein</keyword>
<dbReference type="Pfam" id="PF17131">
    <property type="entry name" value="LolA_like"/>
    <property type="match status" value="1"/>
</dbReference>
<keyword evidence="4" id="KW-1185">Reference proteome</keyword>
<dbReference type="EMBL" id="CP021425">
    <property type="protein sequence ID" value="ARU56992.1"/>
    <property type="molecule type" value="Genomic_DNA"/>
</dbReference>
<feature type="domain" description="Uncharacterized protein TP-0789" evidence="2">
    <location>
        <begin position="74"/>
        <end position="253"/>
    </location>
</feature>
<evidence type="ECO:0000259" key="2">
    <source>
        <dbReference type="Pfam" id="PF17131"/>
    </source>
</evidence>
<accession>A0A1Y0I905</accession>